<reference evidence="2 3" key="1">
    <citation type="submission" date="2024-04" db="EMBL/GenBank/DDBJ databases">
        <title>Genome assembly C_amara_ONT_v2.</title>
        <authorList>
            <person name="Yant L."/>
            <person name="Moore C."/>
            <person name="Slenker M."/>
        </authorList>
    </citation>
    <scope>NUCLEOTIDE SEQUENCE [LARGE SCALE GENOMIC DNA]</scope>
    <source>
        <tissue evidence="2">Leaf</tissue>
    </source>
</reference>
<sequence length="128" mass="14251">MSRTDTAAVAATEVRRTISPYDLTSADNPGAVISHPLLKGSNYDEWACGLRTALTSRKKFGFLDGSIKRPSDDSPDLDDWKTSQALLVSWIEMTIEPTLRSTISHRDVAQDLWEHLKRGFSVMNGSRL</sequence>
<dbReference type="PANTHER" id="PTHR37610">
    <property type="entry name" value="CCHC-TYPE DOMAIN-CONTAINING PROTEIN"/>
    <property type="match status" value="1"/>
</dbReference>
<organism evidence="2 3">
    <name type="scientific">Cardamine amara subsp. amara</name>
    <dbReference type="NCBI Taxonomy" id="228776"/>
    <lineage>
        <taxon>Eukaryota</taxon>
        <taxon>Viridiplantae</taxon>
        <taxon>Streptophyta</taxon>
        <taxon>Embryophyta</taxon>
        <taxon>Tracheophyta</taxon>
        <taxon>Spermatophyta</taxon>
        <taxon>Magnoliopsida</taxon>
        <taxon>eudicotyledons</taxon>
        <taxon>Gunneridae</taxon>
        <taxon>Pentapetalae</taxon>
        <taxon>rosids</taxon>
        <taxon>malvids</taxon>
        <taxon>Brassicales</taxon>
        <taxon>Brassicaceae</taxon>
        <taxon>Cardamineae</taxon>
        <taxon>Cardamine</taxon>
    </lineage>
</organism>
<evidence type="ECO:0000313" key="3">
    <source>
        <dbReference type="Proteomes" id="UP001558713"/>
    </source>
</evidence>
<dbReference type="PANTHER" id="PTHR37610:SF101">
    <property type="entry name" value="(RAPE) HYPOTHETICAL PROTEIN"/>
    <property type="match status" value="1"/>
</dbReference>
<protein>
    <recommendedName>
        <fullName evidence="1">Retrotransposon Copia-like N-terminal domain-containing protein</fullName>
    </recommendedName>
</protein>
<accession>A0ABD1BHJ3</accession>
<evidence type="ECO:0000259" key="1">
    <source>
        <dbReference type="Pfam" id="PF14244"/>
    </source>
</evidence>
<gene>
    <name evidence="2" type="ORF">V5N11_021256</name>
</gene>
<dbReference type="EMBL" id="JBANAX010000362">
    <property type="protein sequence ID" value="KAL1212701.1"/>
    <property type="molecule type" value="Genomic_DNA"/>
</dbReference>
<keyword evidence="3" id="KW-1185">Reference proteome</keyword>
<proteinExistence type="predicted"/>
<dbReference type="InterPro" id="IPR029472">
    <property type="entry name" value="Copia-like_N"/>
</dbReference>
<name>A0ABD1BHJ3_CARAN</name>
<dbReference type="AlphaFoldDB" id="A0ABD1BHJ3"/>
<dbReference type="Pfam" id="PF14244">
    <property type="entry name" value="Retrotran_gag_3"/>
    <property type="match status" value="1"/>
</dbReference>
<evidence type="ECO:0000313" key="2">
    <source>
        <dbReference type="EMBL" id="KAL1212701.1"/>
    </source>
</evidence>
<dbReference type="Proteomes" id="UP001558713">
    <property type="component" value="Unassembled WGS sequence"/>
</dbReference>
<feature type="domain" description="Retrotransposon Copia-like N-terminal" evidence="1">
    <location>
        <begin position="25"/>
        <end position="70"/>
    </location>
</feature>
<comment type="caution">
    <text evidence="2">The sequence shown here is derived from an EMBL/GenBank/DDBJ whole genome shotgun (WGS) entry which is preliminary data.</text>
</comment>